<dbReference type="PANTHER" id="PTHR21666:SF285">
    <property type="entry name" value="M23 FAMILY METALLOPEPTIDASE"/>
    <property type="match status" value="1"/>
</dbReference>
<feature type="chain" id="PRO_5011744801" evidence="1">
    <location>
        <begin position="21"/>
        <end position="310"/>
    </location>
</feature>
<dbReference type="InterPro" id="IPR016047">
    <property type="entry name" value="M23ase_b-sheet_dom"/>
</dbReference>
<feature type="domain" description="M23ase beta-sheet core" evidence="2">
    <location>
        <begin position="63"/>
        <end position="179"/>
    </location>
</feature>
<dbReference type="Gene3D" id="2.70.70.10">
    <property type="entry name" value="Glucose Permease (Domain IIA)"/>
    <property type="match status" value="1"/>
</dbReference>
<dbReference type="OrthoDB" id="5489603at2"/>
<dbReference type="CDD" id="cd12797">
    <property type="entry name" value="M23_peptidase"/>
    <property type="match status" value="1"/>
</dbReference>
<protein>
    <submittedName>
        <fullName evidence="3">Peptidase family M23</fullName>
    </submittedName>
</protein>
<organism evidence="3 4">
    <name type="scientific">Jannaschia pohangensis</name>
    <dbReference type="NCBI Taxonomy" id="390807"/>
    <lineage>
        <taxon>Bacteria</taxon>
        <taxon>Pseudomonadati</taxon>
        <taxon>Pseudomonadota</taxon>
        <taxon>Alphaproteobacteria</taxon>
        <taxon>Rhodobacterales</taxon>
        <taxon>Roseobacteraceae</taxon>
        <taxon>Jannaschia</taxon>
    </lineage>
</organism>
<dbReference type="PANTHER" id="PTHR21666">
    <property type="entry name" value="PEPTIDASE-RELATED"/>
    <property type="match status" value="1"/>
</dbReference>
<dbReference type="STRING" id="390807.SAMN04488095_2579"/>
<dbReference type="GO" id="GO:0004222">
    <property type="term" value="F:metalloendopeptidase activity"/>
    <property type="evidence" value="ECO:0007669"/>
    <property type="project" value="TreeGrafter"/>
</dbReference>
<evidence type="ECO:0000259" key="2">
    <source>
        <dbReference type="Pfam" id="PF01551"/>
    </source>
</evidence>
<accession>A0A1I3QK69</accession>
<evidence type="ECO:0000313" key="4">
    <source>
        <dbReference type="Proteomes" id="UP000199110"/>
    </source>
</evidence>
<dbReference type="Pfam" id="PF01551">
    <property type="entry name" value="Peptidase_M23"/>
    <property type="match status" value="1"/>
</dbReference>
<evidence type="ECO:0000313" key="3">
    <source>
        <dbReference type="EMBL" id="SFJ34523.1"/>
    </source>
</evidence>
<reference evidence="3 4" key="1">
    <citation type="submission" date="2016-10" db="EMBL/GenBank/DDBJ databases">
        <authorList>
            <person name="de Groot N.N."/>
        </authorList>
    </citation>
    <scope>NUCLEOTIDE SEQUENCE [LARGE SCALE GENOMIC DNA]</scope>
    <source>
        <strain evidence="3 4">DSM 19073</strain>
    </source>
</reference>
<dbReference type="Proteomes" id="UP000199110">
    <property type="component" value="Unassembled WGS sequence"/>
</dbReference>
<sequence length="310" mass="32862">MNRFALTILAVIVAATGATAQDLSLRLPLDCTLGETCFIQQYVDADPGPGARDHTGGPLSYDGHKGTDFRVADVEAMTAGVPVLAPADGMVRALRDGMDDRAITDLAEVEGRECGNGIVLDHGNGWETQLCHLARGSLRVTQGDRVRQGQPLAEIGLSGATQFPHVHIAVRRNGDVVDPFVADLWADEPDYEPGGLLSAGFASDIPDFQAVKAGTADAATLAVDAPALVVWGAMFGARAGDVMTLTIDGPDGREVFANDVTLERTQAEVFRAAGRRLNAARWRGGRYIGTVILSRDGAELDRITTEVTLE</sequence>
<feature type="signal peptide" evidence="1">
    <location>
        <begin position="1"/>
        <end position="20"/>
    </location>
</feature>
<dbReference type="InterPro" id="IPR050570">
    <property type="entry name" value="Cell_wall_metabolism_enzyme"/>
</dbReference>
<proteinExistence type="predicted"/>
<keyword evidence="4" id="KW-1185">Reference proteome</keyword>
<dbReference type="EMBL" id="FORA01000003">
    <property type="protein sequence ID" value="SFJ34523.1"/>
    <property type="molecule type" value="Genomic_DNA"/>
</dbReference>
<gene>
    <name evidence="3" type="ORF">SAMN04488095_2579</name>
</gene>
<name>A0A1I3QK69_9RHOB</name>
<dbReference type="InterPro" id="IPR011055">
    <property type="entry name" value="Dup_hybrid_motif"/>
</dbReference>
<dbReference type="SUPFAM" id="SSF51261">
    <property type="entry name" value="Duplicated hybrid motif"/>
    <property type="match status" value="1"/>
</dbReference>
<keyword evidence="1" id="KW-0732">Signal</keyword>
<dbReference type="RefSeq" id="WP_092781299.1">
    <property type="nucleotide sequence ID" value="NZ_FORA01000003.1"/>
</dbReference>
<dbReference type="AlphaFoldDB" id="A0A1I3QK69"/>
<evidence type="ECO:0000256" key="1">
    <source>
        <dbReference type="SAM" id="SignalP"/>
    </source>
</evidence>